<dbReference type="SMART" id="SM01007">
    <property type="entry name" value="Aldolase_II"/>
    <property type="match status" value="1"/>
</dbReference>
<dbReference type="Gene3D" id="3.40.225.10">
    <property type="entry name" value="Class II aldolase/adducin N-terminal domain"/>
    <property type="match status" value="1"/>
</dbReference>
<dbReference type="InterPro" id="IPR050197">
    <property type="entry name" value="Aldolase_class_II_sugar_metab"/>
</dbReference>
<dbReference type="PANTHER" id="PTHR22789">
    <property type="entry name" value="FUCULOSE PHOSPHATE ALDOLASE"/>
    <property type="match status" value="1"/>
</dbReference>
<dbReference type="GO" id="GO:0005829">
    <property type="term" value="C:cytosol"/>
    <property type="evidence" value="ECO:0007669"/>
    <property type="project" value="TreeGrafter"/>
</dbReference>
<dbReference type="GO" id="GO:0016832">
    <property type="term" value="F:aldehyde-lyase activity"/>
    <property type="evidence" value="ECO:0007669"/>
    <property type="project" value="TreeGrafter"/>
</dbReference>
<proteinExistence type="predicted"/>
<keyword evidence="1" id="KW-0479">Metal-binding</keyword>
<dbReference type="GO" id="GO:0046872">
    <property type="term" value="F:metal ion binding"/>
    <property type="evidence" value="ECO:0007669"/>
    <property type="project" value="UniProtKB-KW"/>
</dbReference>
<comment type="caution">
    <text evidence="4">The sequence shown here is derived from an EMBL/GenBank/DDBJ whole genome shotgun (WGS) entry which is preliminary data.</text>
</comment>
<evidence type="ECO:0000313" key="5">
    <source>
        <dbReference type="Proteomes" id="UP000542125"/>
    </source>
</evidence>
<reference evidence="4 5" key="1">
    <citation type="submission" date="2020-07" db="EMBL/GenBank/DDBJ databases">
        <title>Genomic Encyclopedia of Type Strains, Phase IV (KMG-V): Genome sequencing to study the core and pangenomes of soil and plant-associated prokaryotes.</title>
        <authorList>
            <person name="Whitman W."/>
        </authorList>
    </citation>
    <scope>NUCLEOTIDE SEQUENCE [LARGE SCALE GENOMIC DNA]</scope>
    <source>
        <strain evidence="4 5">SAS40</strain>
    </source>
</reference>
<dbReference type="Pfam" id="PF00596">
    <property type="entry name" value="Aldolase_II"/>
    <property type="match status" value="1"/>
</dbReference>
<dbReference type="AlphaFoldDB" id="A0A7Y9ITG6"/>
<dbReference type="SUPFAM" id="SSF53639">
    <property type="entry name" value="AraD/HMP-PK domain-like"/>
    <property type="match status" value="1"/>
</dbReference>
<gene>
    <name evidence="4" type="ORF">FHW18_001900</name>
</gene>
<dbReference type="InterPro" id="IPR001303">
    <property type="entry name" value="Aldolase_II/adducin_N"/>
</dbReference>
<evidence type="ECO:0000259" key="3">
    <source>
        <dbReference type="SMART" id="SM01007"/>
    </source>
</evidence>
<accession>A0A7Y9ITG6</accession>
<dbReference type="PANTHER" id="PTHR22789:SF0">
    <property type="entry name" value="3-OXO-TETRONATE 4-PHOSPHATE DECARBOXYLASE-RELATED"/>
    <property type="match status" value="1"/>
</dbReference>
<name>A0A7Y9ITG6_9BURK</name>
<sequence>MSLGHVSLRDPNGRGFWMKRNRIGLGEVLSSADFVLVDFDGNKLEGDGGRHSEWPIHSEIFRLRPDVQVVAHTHPLHASILSAMEGALQPFTLDADYFDEIPRHTDDVALITRKEEGEALARSLGSSFAVLMANHGVSFCGTSIEHAIIIGVFLERAARIHVLGNKSAAATTMPNPAVRARRNAQIMTPVHVEHSWNYFARKLEWFMATRAPGQRALFV</sequence>
<evidence type="ECO:0000256" key="1">
    <source>
        <dbReference type="ARBA" id="ARBA00022723"/>
    </source>
</evidence>
<dbReference type="GO" id="GO:0019323">
    <property type="term" value="P:pentose catabolic process"/>
    <property type="evidence" value="ECO:0007669"/>
    <property type="project" value="TreeGrafter"/>
</dbReference>
<keyword evidence="2" id="KW-0456">Lyase</keyword>
<protein>
    <submittedName>
        <fullName evidence="4">Ribulose-5-phosphate 4-epimerase/fuculose-1-phosphate aldolase</fullName>
    </submittedName>
</protein>
<feature type="domain" description="Class II aldolase/adducin N-terminal" evidence="3">
    <location>
        <begin position="1"/>
        <end position="162"/>
    </location>
</feature>
<dbReference type="EMBL" id="JACBYR010000001">
    <property type="protein sequence ID" value="NYE82629.1"/>
    <property type="molecule type" value="Genomic_DNA"/>
</dbReference>
<dbReference type="InterPro" id="IPR036409">
    <property type="entry name" value="Aldolase_II/adducin_N_sf"/>
</dbReference>
<evidence type="ECO:0000256" key="2">
    <source>
        <dbReference type="ARBA" id="ARBA00023239"/>
    </source>
</evidence>
<dbReference type="Proteomes" id="UP000542125">
    <property type="component" value="Unassembled WGS sequence"/>
</dbReference>
<evidence type="ECO:0000313" key="4">
    <source>
        <dbReference type="EMBL" id="NYE82629.1"/>
    </source>
</evidence>
<organism evidence="4 5">
    <name type="scientific">Pigmentiphaga litoralis</name>
    <dbReference type="NCBI Taxonomy" id="516702"/>
    <lineage>
        <taxon>Bacteria</taxon>
        <taxon>Pseudomonadati</taxon>
        <taxon>Pseudomonadota</taxon>
        <taxon>Betaproteobacteria</taxon>
        <taxon>Burkholderiales</taxon>
        <taxon>Alcaligenaceae</taxon>
        <taxon>Pigmentiphaga</taxon>
    </lineage>
</organism>
<keyword evidence="5" id="KW-1185">Reference proteome</keyword>